<comment type="caution">
    <text evidence="9">The sequence shown here is derived from an EMBL/GenBank/DDBJ whole genome shotgun (WGS) entry which is preliminary data.</text>
</comment>
<dbReference type="InterPro" id="IPR052031">
    <property type="entry name" value="Membrane_Transporter-Flippase"/>
</dbReference>
<feature type="transmembrane region" description="Helical" evidence="8">
    <location>
        <begin position="205"/>
        <end position="229"/>
    </location>
</feature>
<feature type="transmembrane region" description="Helical" evidence="8">
    <location>
        <begin position="31"/>
        <end position="52"/>
    </location>
</feature>
<dbReference type="Pfam" id="PF01554">
    <property type="entry name" value="MatE"/>
    <property type="match status" value="1"/>
</dbReference>
<keyword evidence="4" id="KW-1003">Cell membrane</keyword>
<evidence type="ECO:0000256" key="7">
    <source>
        <dbReference type="ARBA" id="ARBA00023136"/>
    </source>
</evidence>
<feature type="transmembrane region" description="Helical" evidence="8">
    <location>
        <begin position="144"/>
        <end position="161"/>
    </location>
</feature>
<accession>A0A9N9LVT2</accession>
<dbReference type="PANTHER" id="PTHR43549">
    <property type="entry name" value="MULTIDRUG RESISTANCE PROTEIN YPNP-RELATED"/>
    <property type="match status" value="1"/>
</dbReference>
<keyword evidence="3" id="KW-0813">Transport</keyword>
<keyword evidence="7 8" id="KW-0472">Membrane</keyword>
<evidence type="ECO:0000256" key="1">
    <source>
        <dbReference type="ARBA" id="ARBA00004651"/>
    </source>
</evidence>
<dbReference type="GO" id="GO:0042910">
    <property type="term" value="F:xenobiotic transmembrane transporter activity"/>
    <property type="evidence" value="ECO:0007669"/>
    <property type="project" value="InterPro"/>
</dbReference>
<dbReference type="InterPro" id="IPR002528">
    <property type="entry name" value="MATE_fam"/>
</dbReference>
<dbReference type="Proteomes" id="UP000701801">
    <property type="component" value="Unassembled WGS sequence"/>
</dbReference>
<comment type="similarity">
    <text evidence="2">Belongs to the multi antimicrobial extrusion (MATE) (TC 2.A.66.1) family.</text>
</comment>
<feature type="transmembrane region" description="Helical" evidence="8">
    <location>
        <begin position="401"/>
        <end position="423"/>
    </location>
</feature>
<keyword evidence="6 8" id="KW-1133">Transmembrane helix</keyword>
<evidence type="ECO:0000313" key="10">
    <source>
        <dbReference type="Proteomes" id="UP000701801"/>
    </source>
</evidence>
<feature type="transmembrane region" description="Helical" evidence="8">
    <location>
        <begin position="173"/>
        <end position="193"/>
    </location>
</feature>
<evidence type="ECO:0000256" key="4">
    <source>
        <dbReference type="ARBA" id="ARBA00022475"/>
    </source>
</evidence>
<dbReference type="OrthoDB" id="2119662at2759"/>
<feature type="non-terminal residue" evidence="9">
    <location>
        <position position="461"/>
    </location>
</feature>
<dbReference type="AlphaFoldDB" id="A0A9N9LVT2"/>
<reference evidence="9" key="1">
    <citation type="submission" date="2021-07" db="EMBL/GenBank/DDBJ databases">
        <authorList>
            <person name="Durling M."/>
        </authorList>
    </citation>
    <scope>NUCLEOTIDE SEQUENCE</scope>
</reference>
<evidence type="ECO:0000256" key="2">
    <source>
        <dbReference type="ARBA" id="ARBA00010199"/>
    </source>
</evidence>
<dbReference type="GO" id="GO:0005886">
    <property type="term" value="C:plasma membrane"/>
    <property type="evidence" value="ECO:0007669"/>
    <property type="project" value="UniProtKB-SubCell"/>
</dbReference>
<evidence type="ECO:0000256" key="6">
    <source>
        <dbReference type="ARBA" id="ARBA00022989"/>
    </source>
</evidence>
<evidence type="ECO:0000256" key="5">
    <source>
        <dbReference type="ARBA" id="ARBA00022692"/>
    </source>
</evidence>
<dbReference type="PANTHER" id="PTHR43549:SF2">
    <property type="entry name" value="MULTIDRUG RESISTANCE PROTEIN NORM-RELATED"/>
    <property type="match status" value="1"/>
</dbReference>
<keyword evidence="5 8" id="KW-0812">Transmembrane</keyword>
<evidence type="ECO:0000256" key="8">
    <source>
        <dbReference type="SAM" id="Phobius"/>
    </source>
</evidence>
<dbReference type="EMBL" id="CAJVRM010000415">
    <property type="protein sequence ID" value="CAG8980763.1"/>
    <property type="molecule type" value="Genomic_DNA"/>
</dbReference>
<feature type="transmembrane region" description="Helical" evidence="8">
    <location>
        <begin position="104"/>
        <end position="124"/>
    </location>
</feature>
<evidence type="ECO:0000256" key="3">
    <source>
        <dbReference type="ARBA" id="ARBA00022448"/>
    </source>
</evidence>
<proteinExistence type="inferred from homology"/>
<gene>
    <name evidence="9" type="ORF">HYALB_00011341</name>
</gene>
<feature type="transmembrane region" description="Helical" evidence="8">
    <location>
        <begin position="350"/>
        <end position="371"/>
    </location>
</feature>
<keyword evidence="10" id="KW-1185">Reference proteome</keyword>
<dbReference type="GO" id="GO:0015297">
    <property type="term" value="F:antiporter activity"/>
    <property type="evidence" value="ECO:0007669"/>
    <property type="project" value="InterPro"/>
</dbReference>
<evidence type="ECO:0000313" key="9">
    <source>
        <dbReference type="EMBL" id="CAG8980763.1"/>
    </source>
</evidence>
<comment type="subcellular location">
    <subcellularLocation>
        <location evidence="1">Cell membrane</location>
        <topology evidence="1">Multi-pass membrane protein</topology>
    </subcellularLocation>
</comment>
<name>A0A9N9LVT2_9HELO</name>
<protein>
    <submittedName>
        <fullName evidence="9">Uncharacterized protein</fullName>
    </submittedName>
</protein>
<sequence>RVVGRSSFPDSIFLRGRERELMEVNRYTGSLYWNFIASLLPALYSTLSKLWVANIDSKLVVTTDVYTYIQTLAEVLNEGLPRTAWLIIGDNTIRSTASRLSLSYTPILFQIICGTIMTVILIGASDKFADSFLPVEVREKSLTYVRISAPVALPSAIQVAVSSCTRALDQPDVSLVISSIGFLLNIILDLLLISRFHVGGFKPTILMQAGIRLSCDFLSALSGLGYFFFLAHTMGKKVRNQDAEKIGPQFAALKILLRPAVYTFTETVVRNAFYLWLVAVIINMGKTYATAWRVFNTIRWGVVMVPVNTLQASALKFVGHRWSAWHARVGAETRNPVATWLDIKDISRPAVTSALLSLAVEIPMCIFLYIWGIKPFAFYLSASQEVAEITQKMWRYIDWTYIFYALSTQLSALLLATIPRFYLYQSLGSNFLWMLPWAIVMTTRRFGEERAWGFYAVVFGG</sequence>
<feature type="non-terminal residue" evidence="9">
    <location>
        <position position="1"/>
    </location>
</feature>
<organism evidence="9 10">
    <name type="scientific">Hymenoscyphus albidus</name>
    <dbReference type="NCBI Taxonomy" id="595503"/>
    <lineage>
        <taxon>Eukaryota</taxon>
        <taxon>Fungi</taxon>
        <taxon>Dikarya</taxon>
        <taxon>Ascomycota</taxon>
        <taxon>Pezizomycotina</taxon>
        <taxon>Leotiomycetes</taxon>
        <taxon>Helotiales</taxon>
        <taxon>Helotiaceae</taxon>
        <taxon>Hymenoscyphus</taxon>
    </lineage>
</organism>